<feature type="domain" description="ABC3 transporter permease C-terminal" evidence="7">
    <location>
        <begin position="685"/>
        <end position="797"/>
    </location>
</feature>
<reference evidence="10 12" key="2">
    <citation type="submission" date="2023-11" db="EMBL/GenBank/DDBJ databases">
        <title>MicrobeMod: A computational toolkit for identifying prokaryotic methylation and restriction-modification with nanopore sequencing.</title>
        <authorList>
            <person name="Crits-Christoph A."/>
            <person name="Kang S.C."/>
            <person name="Lee H."/>
            <person name="Ostrov N."/>
        </authorList>
    </citation>
    <scope>NUCLEOTIDE SEQUENCE [LARGE SCALE GENOMIC DNA]</scope>
    <source>
        <strain evidence="10 12">ATCC 23090</strain>
    </source>
</reference>
<protein>
    <submittedName>
        <fullName evidence="10">ABC transporter permease</fullName>
    </submittedName>
    <submittedName>
        <fullName evidence="9">MacB-like core domain-containing protein</fullName>
    </submittedName>
</protein>
<dbReference type="RefSeq" id="WP_072362818.1">
    <property type="nucleotide sequence ID" value="NZ_CP139972.1"/>
</dbReference>
<dbReference type="Proteomes" id="UP000183788">
    <property type="component" value="Unassembled WGS sequence"/>
</dbReference>
<evidence type="ECO:0000313" key="12">
    <source>
        <dbReference type="Proteomes" id="UP001326715"/>
    </source>
</evidence>
<dbReference type="AlphaFoldDB" id="A0A1K1RHJ7"/>
<evidence type="ECO:0000313" key="11">
    <source>
        <dbReference type="Proteomes" id="UP000183788"/>
    </source>
</evidence>
<dbReference type="InterPro" id="IPR003838">
    <property type="entry name" value="ABC3_permease_C"/>
</dbReference>
<evidence type="ECO:0000256" key="3">
    <source>
        <dbReference type="ARBA" id="ARBA00022692"/>
    </source>
</evidence>
<feature type="transmembrane region" description="Helical" evidence="6">
    <location>
        <begin position="291"/>
        <end position="312"/>
    </location>
</feature>
<evidence type="ECO:0000256" key="1">
    <source>
        <dbReference type="ARBA" id="ARBA00004651"/>
    </source>
</evidence>
<feature type="transmembrane region" description="Helical" evidence="6">
    <location>
        <begin position="765"/>
        <end position="785"/>
    </location>
</feature>
<evidence type="ECO:0000313" key="10">
    <source>
        <dbReference type="EMBL" id="WQG87217.1"/>
    </source>
</evidence>
<dbReference type="GO" id="GO:0005886">
    <property type="term" value="C:plasma membrane"/>
    <property type="evidence" value="ECO:0007669"/>
    <property type="project" value="UniProtKB-SubCell"/>
</dbReference>
<feature type="domain" description="ABC3 transporter permease C-terminal" evidence="7">
    <location>
        <begin position="298"/>
        <end position="414"/>
    </location>
</feature>
<proteinExistence type="predicted"/>
<dbReference type="GO" id="GO:0022857">
    <property type="term" value="F:transmembrane transporter activity"/>
    <property type="evidence" value="ECO:0007669"/>
    <property type="project" value="TreeGrafter"/>
</dbReference>
<evidence type="ECO:0000256" key="5">
    <source>
        <dbReference type="ARBA" id="ARBA00023136"/>
    </source>
</evidence>
<feature type="transmembrane region" description="Helical" evidence="6">
    <location>
        <begin position="430"/>
        <end position="454"/>
    </location>
</feature>
<evidence type="ECO:0000256" key="6">
    <source>
        <dbReference type="SAM" id="Phobius"/>
    </source>
</evidence>
<evidence type="ECO:0000256" key="2">
    <source>
        <dbReference type="ARBA" id="ARBA00022475"/>
    </source>
</evidence>
<sequence>MFYNYIKIGWRNLMRQKVFSAINIVGMTVAFCVAFLLGIAAYFEWSYDQFHTNKNGVFLVYTAERMVDGSVQNNSSHAAVFGPTIEKECSAVQAASRFAWDYEAVSYKEKSLDLSVNFVDPAFLSMFSFPVLEGDKNALRQASHILITKKAADKLFPGESPIGKLVQINMNNHLQPFTIAGIMADVPRNSSISFEVLCSFQNVISALPDPNTWDNQAYQVFVQLRPHTSPTMLETQMNDVIQRYRTNKLSSMKENGVTPGADGKLLSMHTLPLADMHFREEGNTGGGINPFYPWMLVIMALLIVGTASINFINLSMGRSFTRAGEIGLRKALGAVRNQLIMQFWCEALIVCTVAFIASLVLGALLLPAFNRLFSYHLSFSILLNVKLISWTIVAFFFVTVLAGGYPAWLVARTNLIEVLKGKMSLGKSGFLRNTLIIVQFVVAVLLISSTAILWQQLNYLRTRPMGFDTEQVISVPITGNVDATKVLARIQQQLNGDPHVISSTASYMNLGAGLAGGESTWKVGFDFKGHEAKAVWVPVEYDYLQTLGLKLVAGRDFSRSYGADSNTVIVNEKLAATLDGGKDVIGQHFEFDGQQIQIIGIIKDFNFKSLRQGIGPLALKLTPSLGAAAIFVKVKPADLPGAMAAVEKAWRAVVPQGDFKGSFLNENVNRMYEAEARLATIIVCSAVLAILISCMGLFAVAVLVIGQRNREIGIRKVMGASVGSIVTLLSAGFLKLVAIAIVIASPMAWYIMSTWLQHFAYRIQIQWWLFILVGLAALIIAFFTISIQTIRTAFMNPVKSIKTA</sequence>
<organism evidence="9 11">
    <name type="scientific">Chitinophaga sancti</name>
    <dbReference type="NCBI Taxonomy" id="1004"/>
    <lineage>
        <taxon>Bacteria</taxon>
        <taxon>Pseudomonadati</taxon>
        <taxon>Bacteroidota</taxon>
        <taxon>Chitinophagia</taxon>
        <taxon>Chitinophagales</taxon>
        <taxon>Chitinophagaceae</taxon>
        <taxon>Chitinophaga</taxon>
    </lineage>
</organism>
<dbReference type="InterPro" id="IPR050250">
    <property type="entry name" value="Macrolide_Exporter_MacB"/>
</dbReference>
<comment type="subcellular location">
    <subcellularLocation>
        <location evidence="1">Cell membrane</location>
        <topology evidence="1">Multi-pass membrane protein</topology>
    </subcellularLocation>
</comment>
<accession>A0A1K1RHJ7</accession>
<name>A0A1K1RHJ7_9BACT</name>
<dbReference type="OrthoDB" id="5933722at2"/>
<dbReference type="EMBL" id="FPIZ01000012">
    <property type="protein sequence ID" value="SFW71738.1"/>
    <property type="molecule type" value="Genomic_DNA"/>
</dbReference>
<dbReference type="Pfam" id="PF02687">
    <property type="entry name" value="FtsX"/>
    <property type="match status" value="2"/>
</dbReference>
<feature type="transmembrane region" description="Helical" evidence="6">
    <location>
        <begin position="717"/>
        <end position="745"/>
    </location>
</feature>
<feature type="transmembrane region" description="Helical" evidence="6">
    <location>
        <begin position="387"/>
        <end position="409"/>
    </location>
</feature>
<keyword evidence="4 6" id="KW-1133">Transmembrane helix</keyword>
<keyword evidence="12" id="KW-1185">Reference proteome</keyword>
<dbReference type="PANTHER" id="PTHR30572:SF18">
    <property type="entry name" value="ABC-TYPE MACROLIDE FAMILY EXPORT SYSTEM PERMEASE COMPONENT 2"/>
    <property type="match status" value="1"/>
</dbReference>
<keyword evidence="3 6" id="KW-0812">Transmembrane</keyword>
<reference evidence="9 11" key="1">
    <citation type="submission" date="2016-11" db="EMBL/GenBank/DDBJ databases">
        <authorList>
            <person name="Jaros S."/>
            <person name="Januszkiewicz K."/>
            <person name="Wedrychowicz H."/>
        </authorList>
    </citation>
    <scope>NUCLEOTIDE SEQUENCE [LARGE SCALE GENOMIC DNA]</scope>
    <source>
        <strain evidence="9 11">DSM 784</strain>
    </source>
</reference>
<feature type="transmembrane region" description="Helical" evidence="6">
    <location>
        <begin position="678"/>
        <end position="705"/>
    </location>
</feature>
<evidence type="ECO:0000259" key="8">
    <source>
        <dbReference type="Pfam" id="PF12704"/>
    </source>
</evidence>
<keyword evidence="2" id="KW-1003">Cell membrane</keyword>
<dbReference type="STRING" id="1004.SAMN05661012_03815"/>
<feature type="transmembrane region" description="Helical" evidence="6">
    <location>
        <begin position="21"/>
        <end position="43"/>
    </location>
</feature>
<dbReference type="EMBL" id="CP140154">
    <property type="protein sequence ID" value="WQG87217.1"/>
    <property type="molecule type" value="Genomic_DNA"/>
</dbReference>
<evidence type="ECO:0000256" key="4">
    <source>
        <dbReference type="ARBA" id="ARBA00022989"/>
    </source>
</evidence>
<dbReference type="Proteomes" id="UP001326715">
    <property type="component" value="Chromosome"/>
</dbReference>
<dbReference type="InterPro" id="IPR025857">
    <property type="entry name" value="MacB_PCD"/>
</dbReference>
<feature type="domain" description="MacB-like periplasmic core" evidence="8">
    <location>
        <begin position="504"/>
        <end position="647"/>
    </location>
</feature>
<evidence type="ECO:0000259" key="7">
    <source>
        <dbReference type="Pfam" id="PF02687"/>
    </source>
</evidence>
<evidence type="ECO:0000313" key="9">
    <source>
        <dbReference type="EMBL" id="SFW71738.1"/>
    </source>
</evidence>
<dbReference type="Pfam" id="PF12704">
    <property type="entry name" value="MacB_PCD"/>
    <property type="match status" value="2"/>
</dbReference>
<feature type="domain" description="MacB-like periplasmic core" evidence="8">
    <location>
        <begin position="20"/>
        <end position="239"/>
    </location>
</feature>
<dbReference type="PANTHER" id="PTHR30572">
    <property type="entry name" value="MEMBRANE COMPONENT OF TRANSPORTER-RELATED"/>
    <property type="match status" value="1"/>
</dbReference>
<feature type="transmembrane region" description="Helical" evidence="6">
    <location>
        <begin position="343"/>
        <end position="367"/>
    </location>
</feature>
<gene>
    <name evidence="9" type="ORF">SAMN05661012_03815</name>
    <name evidence="10" type="ORF">SR876_20050</name>
</gene>
<keyword evidence="5 6" id="KW-0472">Membrane</keyword>